<keyword evidence="1" id="KW-0472">Membrane</keyword>
<accession>A0ABP7J208</accession>
<proteinExistence type="predicted"/>
<evidence type="ECO:0000313" key="3">
    <source>
        <dbReference type="Proteomes" id="UP001500888"/>
    </source>
</evidence>
<keyword evidence="1" id="KW-1133">Transmembrane helix</keyword>
<evidence type="ECO:0000313" key="2">
    <source>
        <dbReference type="EMBL" id="GAA3831860.1"/>
    </source>
</evidence>
<protein>
    <submittedName>
        <fullName evidence="2">Uncharacterized protein</fullName>
    </submittedName>
</protein>
<organism evidence="2 3">
    <name type="scientific">Sphaerisporangium flaviroseum</name>
    <dbReference type="NCBI Taxonomy" id="509199"/>
    <lineage>
        <taxon>Bacteria</taxon>
        <taxon>Bacillati</taxon>
        <taxon>Actinomycetota</taxon>
        <taxon>Actinomycetes</taxon>
        <taxon>Streptosporangiales</taxon>
        <taxon>Streptosporangiaceae</taxon>
        <taxon>Sphaerisporangium</taxon>
    </lineage>
</organism>
<sequence>MKAPTAVRRFLDPGIGAHRLIVPAMGAAAGITLPASMIGIWHVPEPVRAAPIKSMMWSSRTNAARSVPKAAQSWTVSRWASFPSIQR</sequence>
<keyword evidence="3" id="KW-1185">Reference proteome</keyword>
<name>A0ABP7J208_9ACTN</name>
<comment type="caution">
    <text evidence="2">The sequence shown here is derived from an EMBL/GenBank/DDBJ whole genome shotgun (WGS) entry which is preliminary data.</text>
</comment>
<evidence type="ECO:0000256" key="1">
    <source>
        <dbReference type="SAM" id="Phobius"/>
    </source>
</evidence>
<dbReference type="Proteomes" id="UP001500888">
    <property type="component" value="Unassembled WGS sequence"/>
</dbReference>
<gene>
    <name evidence="2" type="ORF">GCM10022226_61300</name>
</gene>
<feature type="transmembrane region" description="Helical" evidence="1">
    <location>
        <begin position="20"/>
        <end position="43"/>
    </location>
</feature>
<dbReference type="RefSeq" id="WP_344948021.1">
    <property type="nucleotide sequence ID" value="NZ_BAAAZR010000029.1"/>
</dbReference>
<reference evidence="3" key="1">
    <citation type="journal article" date="2019" name="Int. J. Syst. Evol. Microbiol.">
        <title>The Global Catalogue of Microorganisms (GCM) 10K type strain sequencing project: providing services to taxonomists for standard genome sequencing and annotation.</title>
        <authorList>
            <consortium name="The Broad Institute Genomics Platform"/>
            <consortium name="The Broad Institute Genome Sequencing Center for Infectious Disease"/>
            <person name="Wu L."/>
            <person name="Ma J."/>
        </authorList>
    </citation>
    <scope>NUCLEOTIDE SEQUENCE [LARGE SCALE GENOMIC DNA]</scope>
    <source>
        <strain evidence="3">JCM 16908</strain>
    </source>
</reference>
<dbReference type="EMBL" id="BAAAZR010000029">
    <property type="protein sequence ID" value="GAA3831860.1"/>
    <property type="molecule type" value="Genomic_DNA"/>
</dbReference>
<keyword evidence="1" id="KW-0812">Transmembrane</keyword>